<evidence type="ECO:0000259" key="1">
    <source>
        <dbReference type="Pfam" id="PF00582"/>
    </source>
</evidence>
<dbReference type="Pfam" id="PF00582">
    <property type="entry name" value="Usp"/>
    <property type="match status" value="1"/>
</dbReference>
<evidence type="ECO:0000313" key="2">
    <source>
        <dbReference type="EMBL" id="KKM76055.1"/>
    </source>
</evidence>
<dbReference type="InterPro" id="IPR006016">
    <property type="entry name" value="UspA"/>
</dbReference>
<proteinExistence type="predicted"/>
<protein>
    <recommendedName>
        <fullName evidence="1">UspA domain-containing protein</fullName>
    </recommendedName>
</protein>
<accession>A0A0F9MH86</accession>
<dbReference type="EMBL" id="LAZR01008871">
    <property type="protein sequence ID" value="KKM76055.1"/>
    <property type="molecule type" value="Genomic_DNA"/>
</dbReference>
<gene>
    <name evidence="2" type="ORF">LCGC14_1383980</name>
</gene>
<dbReference type="Gene3D" id="3.40.50.620">
    <property type="entry name" value="HUPs"/>
    <property type="match status" value="1"/>
</dbReference>
<dbReference type="CDD" id="cd00293">
    <property type="entry name" value="USP-like"/>
    <property type="match status" value="1"/>
</dbReference>
<name>A0A0F9MH86_9ZZZZ</name>
<sequence>MNKENIERTSFHQREKVDSLYTKFLEQGVRYCKRAIREAKKRGCTDNNLESKIIYGNPGDEIINLAANYDLFIIGLREKEHISEGIIENLAERVANSSKKPVLVIP</sequence>
<dbReference type="SUPFAM" id="SSF52402">
    <property type="entry name" value="Adenine nucleotide alpha hydrolases-like"/>
    <property type="match status" value="1"/>
</dbReference>
<organism evidence="2">
    <name type="scientific">marine sediment metagenome</name>
    <dbReference type="NCBI Taxonomy" id="412755"/>
    <lineage>
        <taxon>unclassified sequences</taxon>
        <taxon>metagenomes</taxon>
        <taxon>ecological metagenomes</taxon>
    </lineage>
</organism>
<reference evidence="2" key="1">
    <citation type="journal article" date="2015" name="Nature">
        <title>Complex archaea that bridge the gap between prokaryotes and eukaryotes.</title>
        <authorList>
            <person name="Spang A."/>
            <person name="Saw J.H."/>
            <person name="Jorgensen S.L."/>
            <person name="Zaremba-Niedzwiedzka K."/>
            <person name="Martijn J."/>
            <person name="Lind A.E."/>
            <person name="van Eijk R."/>
            <person name="Schleper C."/>
            <person name="Guy L."/>
            <person name="Ettema T.J."/>
        </authorList>
    </citation>
    <scope>NUCLEOTIDE SEQUENCE</scope>
</reference>
<feature type="domain" description="UspA" evidence="1">
    <location>
        <begin position="39"/>
        <end position="106"/>
    </location>
</feature>
<comment type="caution">
    <text evidence="2">The sequence shown here is derived from an EMBL/GenBank/DDBJ whole genome shotgun (WGS) entry which is preliminary data.</text>
</comment>
<dbReference type="AlphaFoldDB" id="A0A0F9MH86"/>
<dbReference type="InterPro" id="IPR014729">
    <property type="entry name" value="Rossmann-like_a/b/a_fold"/>
</dbReference>